<organism evidence="3 4">
    <name type="scientific">Thermasporomyces composti</name>
    <dbReference type="NCBI Taxonomy" id="696763"/>
    <lineage>
        <taxon>Bacteria</taxon>
        <taxon>Bacillati</taxon>
        <taxon>Actinomycetota</taxon>
        <taxon>Actinomycetes</taxon>
        <taxon>Propionibacteriales</taxon>
        <taxon>Nocardioidaceae</taxon>
        <taxon>Thermasporomyces</taxon>
    </lineage>
</organism>
<dbReference type="AlphaFoldDB" id="A0A3D9V4H8"/>
<evidence type="ECO:0000313" key="4">
    <source>
        <dbReference type="Proteomes" id="UP000256485"/>
    </source>
</evidence>
<feature type="domain" description="DUF6457" evidence="2">
    <location>
        <begin position="2"/>
        <end position="92"/>
    </location>
</feature>
<dbReference type="InterPro" id="IPR045598">
    <property type="entry name" value="DUF6457"/>
</dbReference>
<sequence length="109" mass="11183">MLLDWSREVSSALGLDSTSATTPDGEGLNVDEKVIDDVLALARDAAHAVERPAAPLTTFLVGYAAGLRGGGVSSVSECVAVVQSLARSWREGAPRRTADTGISGDRGAS</sequence>
<proteinExistence type="predicted"/>
<protein>
    <recommendedName>
        <fullName evidence="2">DUF6457 domain-containing protein</fullName>
    </recommendedName>
</protein>
<feature type="region of interest" description="Disordered" evidence="1">
    <location>
        <begin position="1"/>
        <end position="28"/>
    </location>
</feature>
<dbReference type="Pfam" id="PF20058">
    <property type="entry name" value="DUF6457"/>
    <property type="match status" value="1"/>
</dbReference>
<keyword evidence="4" id="KW-1185">Reference proteome</keyword>
<dbReference type="EMBL" id="QTUC01000001">
    <property type="protein sequence ID" value="REF36417.1"/>
    <property type="molecule type" value="Genomic_DNA"/>
</dbReference>
<feature type="region of interest" description="Disordered" evidence="1">
    <location>
        <begin position="90"/>
        <end position="109"/>
    </location>
</feature>
<comment type="caution">
    <text evidence="3">The sequence shown here is derived from an EMBL/GenBank/DDBJ whole genome shotgun (WGS) entry which is preliminary data.</text>
</comment>
<dbReference type="Proteomes" id="UP000256485">
    <property type="component" value="Unassembled WGS sequence"/>
</dbReference>
<evidence type="ECO:0000259" key="2">
    <source>
        <dbReference type="Pfam" id="PF20058"/>
    </source>
</evidence>
<evidence type="ECO:0000256" key="1">
    <source>
        <dbReference type="SAM" id="MobiDB-lite"/>
    </source>
</evidence>
<name>A0A3D9V4H8_THECX</name>
<evidence type="ECO:0000313" key="3">
    <source>
        <dbReference type="EMBL" id="REF36417.1"/>
    </source>
</evidence>
<dbReference type="RefSeq" id="WP_211310548.1">
    <property type="nucleotide sequence ID" value="NZ_QTUC01000001.1"/>
</dbReference>
<reference evidence="3 4" key="1">
    <citation type="submission" date="2018-08" db="EMBL/GenBank/DDBJ databases">
        <title>Sequencing the genomes of 1000 actinobacteria strains.</title>
        <authorList>
            <person name="Klenk H.-P."/>
        </authorList>
    </citation>
    <scope>NUCLEOTIDE SEQUENCE [LARGE SCALE GENOMIC DNA]</scope>
    <source>
        <strain evidence="3 4">DSM 22891</strain>
    </source>
</reference>
<gene>
    <name evidence="3" type="ORF">DFJ64_1825</name>
</gene>
<accession>A0A3D9V4H8</accession>